<keyword evidence="1" id="KW-1133">Transmembrane helix</keyword>
<accession>A0A366KYS8</accession>
<evidence type="ECO:0000256" key="1">
    <source>
        <dbReference type="SAM" id="Phobius"/>
    </source>
</evidence>
<evidence type="ECO:0000313" key="3">
    <source>
        <dbReference type="Proteomes" id="UP000252081"/>
    </source>
</evidence>
<keyword evidence="3" id="KW-1185">Reference proteome</keyword>
<dbReference type="InterPro" id="IPR025356">
    <property type="entry name" value="DUF4260"/>
</dbReference>
<keyword evidence="1" id="KW-0812">Transmembrane</keyword>
<protein>
    <submittedName>
        <fullName evidence="2">DUF4260 domain-containing protein</fullName>
    </submittedName>
</protein>
<feature type="transmembrane region" description="Helical" evidence="1">
    <location>
        <begin position="67"/>
        <end position="90"/>
    </location>
</feature>
<name>A0A366KYS8_9SPHI</name>
<dbReference type="EMBL" id="QNQU01000010">
    <property type="protein sequence ID" value="RBQ06670.1"/>
    <property type="molecule type" value="Genomic_DNA"/>
</dbReference>
<gene>
    <name evidence="2" type="ORF">DRW42_12850</name>
</gene>
<comment type="caution">
    <text evidence="2">The sequence shown here is derived from an EMBL/GenBank/DDBJ whole genome shotgun (WGS) entry which is preliminary data.</text>
</comment>
<dbReference type="OrthoDB" id="9813911at2"/>
<evidence type="ECO:0000313" key="2">
    <source>
        <dbReference type="EMBL" id="RBQ06670.1"/>
    </source>
</evidence>
<reference evidence="2 3" key="1">
    <citation type="submission" date="2018-07" db="EMBL/GenBank/DDBJ databases">
        <title>A draft genome of a endophytic bacteria, a new species of Pedobacter.</title>
        <authorList>
            <person name="Zhang Z.D."/>
            <person name="Chen Z.J."/>
        </authorList>
    </citation>
    <scope>NUCLEOTIDE SEQUENCE [LARGE SCALE GENOMIC DNA]</scope>
    <source>
        <strain evidence="2 3">RS10</strain>
    </source>
</reference>
<dbReference type="Proteomes" id="UP000252081">
    <property type="component" value="Unassembled WGS sequence"/>
</dbReference>
<keyword evidence="1" id="KW-0472">Membrane</keyword>
<feature type="transmembrane region" description="Helical" evidence="1">
    <location>
        <begin position="29"/>
        <end position="47"/>
    </location>
</feature>
<sequence length="129" mass="14376">MKSLIKIEEAAITVISVYFLTRYNLGLSFWVWIPLFFAPDIAMLGYVGGTRLGAVFYNLVHHRAVGLALAGIGLLTSKDIFLSVGILLFAHSSFDRMMGYGLKYDDNFRHTHLGWMGKAGKETTPEQMG</sequence>
<proteinExistence type="predicted"/>
<dbReference type="RefSeq" id="WP_147243737.1">
    <property type="nucleotide sequence ID" value="NZ_QNQU01000010.1"/>
</dbReference>
<organism evidence="2 3">
    <name type="scientific">Pedobacter miscanthi</name>
    <dbReference type="NCBI Taxonomy" id="2259170"/>
    <lineage>
        <taxon>Bacteria</taxon>
        <taxon>Pseudomonadati</taxon>
        <taxon>Bacteroidota</taxon>
        <taxon>Sphingobacteriia</taxon>
        <taxon>Sphingobacteriales</taxon>
        <taxon>Sphingobacteriaceae</taxon>
        <taxon>Pedobacter</taxon>
    </lineage>
</organism>
<dbReference type="Pfam" id="PF14079">
    <property type="entry name" value="DUF4260"/>
    <property type="match status" value="1"/>
</dbReference>
<dbReference type="AlphaFoldDB" id="A0A366KYS8"/>